<evidence type="ECO:0000256" key="1">
    <source>
        <dbReference type="SAM" id="Phobius"/>
    </source>
</evidence>
<dbReference type="InterPro" id="IPR021344">
    <property type="entry name" value="DUF2970"/>
</dbReference>
<evidence type="ECO:0008006" key="4">
    <source>
        <dbReference type="Google" id="ProtNLM"/>
    </source>
</evidence>
<keyword evidence="1" id="KW-0812">Transmembrane</keyword>
<evidence type="ECO:0000313" key="3">
    <source>
        <dbReference type="Proteomes" id="UP000604737"/>
    </source>
</evidence>
<name>A0ABQ3H651_9NEIS</name>
<feature type="transmembrane region" description="Helical" evidence="1">
    <location>
        <begin position="30"/>
        <end position="54"/>
    </location>
</feature>
<protein>
    <recommendedName>
        <fullName evidence="4">DUF2970 domain-containing protein</fullName>
    </recommendedName>
</protein>
<proteinExistence type="predicted"/>
<dbReference type="RefSeq" id="WP_189461989.1">
    <property type="nucleotide sequence ID" value="NZ_BMYO01000009.1"/>
</dbReference>
<reference evidence="3" key="1">
    <citation type="journal article" date="2019" name="Int. J. Syst. Evol. Microbiol.">
        <title>The Global Catalogue of Microorganisms (GCM) 10K type strain sequencing project: providing services to taxonomists for standard genome sequencing and annotation.</title>
        <authorList>
            <consortium name="The Broad Institute Genomics Platform"/>
            <consortium name="The Broad Institute Genome Sequencing Center for Infectious Disease"/>
            <person name="Wu L."/>
            <person name="Ma J."/>
        </authorList>
    </citation>
    <scope>NUCLEOTIDE SEQUENCE [LARGE SCALE GENOMIC DNA]</scope>
    <source>
        <strain evidence="3">KCTC 23701</strain>
    </source>
</reference>
<dbReference type="Pfam" id="PF11174">
    <property type="entry name" value="DUF2970"/>
    <property type="match status" value="1"/>
</dbReference>
<keyword evidence="3" id="KW-1185">Reference proteome</keyword>
<dbReference type="Proteomes" id="UP000604737">
    <property type="component" value="Unassembled WGS sequence"/>
</dbReference>
<accession>A0ABQ3H651</accession>
<sequence length="61" mass="6130">MKAAIKAVLAGFFGVRGRKGAESAKLKPGTVIATALIVALVMILLILLLVRVLVASQGGGG</sequence>
<organism evidence="2 3">
    <name type="scientific">Jeongeupia chitinilytica</name>
    <dbReference type="NCBI Taxonomy" id="1041641"/>
    <lineage>
        <taxon>Bacteria</taxon>
        <taxon>Pseudomonadati</taxon>
        <taxon>Pseudomonadota</taxon>
        <taxon>Betaproteobacteria</taxon>
        <taxon>Neisseriales</taxon>
        <taxon>Chitinibacteraceae</taxon>
        <taxon>Jeongeupia</taxon>
    </lineage>
</organism>
<evidence type="ECO:0000313" key="2">
    <source>
        <dbReference type="EMBL" id="GHD68093.1"/>
    </source>
</evidence>
<gene>
    <name evidence="2" type="ORF">GCM10007350_32760</name>
</gene>
<keyword evidence="1" id="KW-0472">Membrane</keyword>
<keyword evidence="1" id="KW-1133">Transmembrane helix</keyword>
<dbReference type="EMBL" id="BMYO01000009">
    <property type="protein sequence ID" value="GHD68093.1"/>
    <property type="molecule type" value="Genomic_DNA"/>
</dbReference>
<comment type="caution">
    <text evidence="2">The sequence shown here is derived from an EMBL/GenBank/DDBJ whole genome shotgun (WGS) entry which is preliminary data.</text>
</comment>